<dbReference type="Pfam" id="PF10358">
    <property type="entry name" value="NT-C2"/>
    <property type="match status" value="1"/>
</dbReference>
<feature type="compositionally biased region" description="Polar residues" evidence="2">
    <location>
        <begin position="311"/>
        <end position="338"/>
    </location>
</feature>
<comment type="similarity">
    <text evidence="1">Belongs to the EEIG family.</text>
</comment>
<feature type="compositionally biased region" description="Low complexity" evidence="2">
    <location>
        <begin position="345"/>
        <end position="356"/>
    </location>
</feature>
<evidence type="ECO:0000313" key="4">
    <source>
        <dbReference type="EMBL" id="TRZ14723.1"/>
    </source>
</evidence>
<dbReference type="InterPro" id="IPR019448">
    <property type="entry name" value="NT-C2"/>
</dbReference>
<evidence type="ECO:0000313" key="5">
    <source>
        <dbReference type="Proteomes" id="UP000796761"/>
    </source>
</evidence>
<dbReference type="PROSITE" id="PS51840">
    <property type="entry name" value="C2_NT"/>
    <property type="match status" value="1"/>
</dbReference>
<sequence length="466" mass="50489">MHGLWGRDCARCLAPGAGLRGSGGFRGPGGGLGPGHSSVHGLDRELAPEYHSVHDPGVPDCDLIASKAETWQQLGSGQVPLVVRGIDPQEQKKKFKFQTSFTLEELTAVPFVNGVLFCKIRLLDGGDFASLSTREEVQENCVRWKKKFTFVCKMSANPATGLLDPCICRVSVRKELKGGKTYSKLGFADLNLAEFAGSGSTVRCCLLEGYDTKNTRQDNSILKVTIGMSLLSGDPCFKTPPSTAKSITIPGQDSTLQLTCKGEGTTSSSSSSTIGSLRQTKPRTAILSSGVPEESDQNLSSPEEVFHSGHSRNSSYASQQSKISGYSTEHSRSSSMSDLTHRRNTSTSSSASGGLSMTVEYPEGDREHKLEKPPRPPRPPLLLDRPSRRKKDSMESHPTRVDDTRIDADDIVEKIMQSQDFTDVSNTEDSNLRLFVSRDGTTTLSGIQLGNRVSSGVYEPVVIETH</sequence>
<reference evidence="4" key="1">
    <citation type="submission" date="2019-04" db="EMBL/GenBank/DDBJ databases">
        <title>Genome assembly of Zosterops borbonicus 15179.</title>
        <authorList>
            <person name="Leroy T."/>
            <person name="Anselmetti Y."/>
            <person name="Tilak M.-K."/>
            <person name="Nabholz B."/>
        </authorList>
    </citation>
    <scope>NUCLEOTIDE SEQUENCE</scope>
    <source>
        <strain evidence="4">HGM_15179</strain>
        <tissue evidence="4">Muscle</tissue>
    </source>
</reference>
<protein>
    <recommendedName>
        <fullName evidence="3">C2 NT-type domain-containing protein</fullName>
    </recommendedName>
</protein>
<name>A0A8K1GAU3_9PASS</name>
<comment type="caution">
    <text evidence="4">The sequence shown here is derived from an EMBL/GenBank/DDBJ whole genome shotgun (WGS) entry which is preliminary data.</text>
</comment>
<feature type="domain" description="C2 NT-type" evidence="3">
    <location>
        <begin position="87"/>
        <end position="230"/>
    </location>
</feature>
<dbReference type="AlphaFoldDB" id="A0A8K1GAU3"/>
<organism evidence="4 5">
    <name type="scientific">Zosterops borbonicus</name>
    <dbReference type="NCBI Taxonomy" id="364589"/>
    <lineage>
        <taxon>Eukaryota</taxon>
        <taxon>Metazoa</taxon>
        <taxon>Chordata</taxon>
        <taxon>Craniata</taxon>
        <taxon>Vertebrata</taxon>
        <taxon>Euteleostomi</taxon>
        <taxon>Archelosauria</taxon>
        <taxon>Archosauria</taxon>
        <taxon>Dinosauria</taxon>
        <taxon>Saurischia</taxon>
        <taxon>Theropoda</taxon>
        <taxon>Coelurosauria</taxon>
        <taxon>Aves</taxon>
        <taxon>Neognathae</taxon>
        <taxon>Neoaves</taxon>
        <taxon>Telluraves</taxon>
        <taxon>Australaves</taxon>
        <taxon>Passeriformes</taxon>
        <taxon>Sylvioidea</taxon>
        <taxon>Zosteropidae</taxon>
        <taxon>Zosterops</taxon>
    </lineage>
</organism>
<feature type="compositionally biased region" description="Basic and acidic residues" evidence="2">
    <location>
        <begin position="363"/>
        <end position="374"/>
    </location>
</feature>
<dbReference type="Proteomes" id="UP000796761">
    <property type="component" value="Unassembled WGS sequence"/>
</dbReference>
<proteinExistence type="inferred from homology"/>
<accession>A0A8K1GAU3</accession>
<feature type="region of interest" description="Disordered" evidence="2">
    <location>
        <begin position="259"/>
        <end position="403"/>
    </location>
</feature>
<dbReference type="PANTHER" id="PTHR21456:SF2">
    <property type="entry name" value="EARLY ESTROGEN-INDUCED GENE 1 PROTEIN"/>
    <property type="match status" value="1"/>
</dbReference>
<keyword evidence="5" id="KW-1185">Reference proteome</keyword>
<feature type="compositionally biased region" description="Basic and acidic residues" evidence="2">
    <location>
        <begin position="392"/>
        <end position="403"/>
    </location>
</feature>
<gene>
    <name evidence="4" type="ORF">HGM15179_012387</name>
</gene>
<evidence type="ECO:0000256" key="1">
    <source>
        <dbReference type="ARBA" id="ARBA00034780"/>
    </source>
</evidence>
<dbReference type="EMBL" id="SWJQ01000413">
    <property type="protein sequence ID" value="TRZ14723.1"/>
    <property type="molecule type" value="Genomic_DNA"/>
</dbReference>
<dbReference type="InterPro" id="IPR039931">
    <property type="entry name" value="EEIG1/2-like"/>
</dbReference>
<dbReference type="PANTHER" id="PTHR21456">
    <property type="entry name" value="FAMILY WITH SEQUENCE SIMILARITY 102"/>
    <property type="match status" value="1"/>
</dbReference>
<evidence type="ECO:0000256" key="2">
    <source>
        <dbReference type="SAM" id="MobiDB-lite"/>
    </source>
</evidence>
<dbReference type="OrthoDB" id="3365224at2759"/>
<evidence type="ECO:0000259" key="3">
    <source>
        <dbReference type="PROSITE" id="PS51840"/>
    </source>
</evidence>